<gene>
    <name evidence="1" type="ORF">L6452_14160</name>
</gene>
<protein>
    <submittedName>
        <fullName evidence="1">Uncharacterized protein</fullName>
    </submittedName>
</protein>
<name>A0ACB9CK99_ARCLA</name>
<accession>A0ACB9CK99</accession>
<dbReference type="Proteomes" id="UP001055879">
    <property type="component" value="Linkage Group LG04"/>
</dbReference>
<dbReference type="EMBL" id="CM042050">
    <property type="protein sequence ID" value="KAI3734685.1"/>
    <property type="molecule type" value="Genomic_DNA"/>
</dbReference>
<reference evidence="2" key="1">
    <citation type="journal article" date="2022" name="Mol. Ecol. Resour.">
        <title>The genomes of chicory, endive, great burdock and yacon provide insights into Asteraceae palaeo-polyploidization history and plant inulin production.</title>
        <authorList>
            <person name="Fan W."/>
            <person name="Wang S."/>
            <person name="Wang H."/>
            <person name="Wang A."/>
            <person name="Jiang F."/>
            <person name="Liu H."/>
            <person name="Zhao H."/>
            <person name="Xu D."/>
            <person name="Zhang Y."/>
        </authorList>
    </citation>
    <scope>NUCLEOTIDE SEQUENCE [LARGE SCALE GENOMIC DNA]</scope>
    <source>
        <strain evidence="2">cv. Niubang</strain>
    </source>
</reference>
<organism evidence="1 2">
    <name type="scientific">Arctium lappa</name>
    <name type="common">Greater burdock</name>
    <name type="synonym">Lappa major</name>
    <dbReference type="NCBI Taxonomy" id="4217"/>
    <lineage>
        <taxon>Eukaryota</taxon>
        <taxon>Viridiplantae</taxon>
        <taxon>Streptophyta</taxon>
        <taxon>Embryophyta</taxon>
        <taxon>Tracheophyta</taxon>
        <taxon>Spermatophyta</taxon>
        <taxon>Magnoliopsida</taxon>
        <taxon>eudicotyledons</taxon>
        <taxon>Gunneridae</taxon>
        <taxon>Pentapetalae</taxon>
        <taxon>asterids</taxon>
        <taxon>campanulids</taxon>
        <taxon>Asterales</taxon>
        <taxon>Asteraceae</taxon>
        <taxon>Carduoideae</taxon>
        <taxon>Cardueae</taxon>
        <taxon>Arctiinae</taxon>
        <taxon>Arctium</taxon>
    </lineage>
</organism>
<keyword evidence="2" id="KW-1185">Reference proteome</keyword>
<comment type="caution">
    <text evidence="1">The sequence shown here is derived from an EMBL/GenBank/DDBJ whole genome shotgun (WGS) entry which is preliminary data.</text>
</comment>
<sequence>MSLLRRREAAEIDEGGFGLGGFVGTFQDPHSNEFETTNDVGAKGDETLMKKAAEGSSQSRDNIREGYILKLQEKITWLIAEKSIVEATLEEAMSKFPHDEKFIEYRDQLANLFAGRSNDKEEDPTGSCTGQLDPNGELFDVKVGFDDVFEEAGQRDSVSPTTGQGIEVVPHSEYVDKFSEVLEDFCGTGDWKSRP</sequence>
<evidence type="ECO:0000313" key="1">
    <source>
        <dbReference type="EMBL" id="KAI3734685.1"/>
    </source>
</evidence>
<reference evidence="1 2" key="2">
    <citation type="journal article" date="2022" name="Mol. Ecol. Resour.">
        <title>The genomes of chicory, endive, great burdock and yacon provide insights into Asteraceae paleo-polyploidization history and plant inulin production.</title>
        <authorList>
            <person name="Fan W."/>
            <person name="Wang S."/>
            <person name="Wang H."/>
            <person name="Wang A."/>
            <person name="Jiang F."/>
            <person name="Liu H."/>
            <person name="Zhao H."/>
            <person name="Xu D."/>
            <person name="Zhang Y."/>
        </authorList>
    </citation>
    <scope>NUCLEOTIDE SEQUENCE [LARGE SCALE GENOMIC DNA]</scope>
    <source>
        <strain evidence="2">cv. Niubang</strain>
    </source>
</reference>
<evidence type="ECO:0000313" key="2">
    <source>
        <dbReference type="Proteomes" id="UP001055879"/>
    </source>
</evidence>
<proteinExistence type="predicted"/>